<keyword evidence="3" id="KW-1185">Reference proteome</keyword>
<dbReference type="STRING" id="1150626.PHAMO_80161"/>
<gene>
    <name evidence="2" type="ORF">PHAMO_80161</name>
</gene>
<keyword evidence="1" id="KW-1133">Transmembrane helix</keyword>
<name>H8FYD2_MAGML</name>
<proteinExistence type="predicted"/>
<accession>H8FYD2</accession>
<evidence type="ECO:0000313" key="3">
    <source>
        <dbReference type="Proteomes" id="UP000004169"/>
    </source>
</evidence>
<dbReference type="AlphaFoldDB" id="H8FYD2"/>
<dbReference type="EMBL" id="CAHP01000060">
    <property type="protein sequence ID" value="CCG43370.1"/>
    <property type="molecule type" value="Genomic_DNA"/>
</dbReference>
<reference evidence="2 3" key="1">
    <citation type="journal article" date="2012" name="J. Bacteriol.">
        <title>Draft Genome Sequence of the Purple Photosynthetic Bacterium Phaeospirillum molischianum DSM120, a Particularly Versatile Bacterium.</title>
        <authorList>
            <person name="Duquesne K."/>
            <person name="Prima V."/>
            <person name="Ji B."/>
            <person name="Rouy Z."/>
            <person name="Medigue C."/>
            <person name="Talla E."/>
            <person name="Sturgis J.N."/>
        </authorList>
    </citation>
    <scope>NUCLEOTIDE SEQUENCE [LARGE SCALE GENOMIC DNA]</scope>
    <source>
        <strain evidence="3">DSM120</strain>
    </source>
</reference>
<dbReference type="OrthoDB" id="3474785at2"/>
<keyword evidence="1" id="KW-0472">Membrane</keyword>
<comment type="caution">
    <text evidence="2">The sequence shown here is derived from an EMBL/GenBank/DDBJ whole genome shotgun (WGS) entry which is preliminary data.</text>
</comment>
<keyword evidence="1" id="KW-0812">Transmembrane</keyword>
<feature type="transmembrane region" description="Helical" evidence="1">
    <location>
        <begin position="6"/>
        <end position="26"/>
    </location>
</feature>
<sequence length="142" mass="15309">MSTSILKVAGISIAGLVGISTFALVAKLALAPLNMAHTAVNSATGVVNKTLDPNNVIVKYEWFHDANAQYQSRLNQIHGHKALIAGETDKGELQRLRIELAAMQQSCRDLAFRYNANATKTNVGLFQGETLPRLLDATTCEG</sequence>
<dbReference type="Proteomes" id="UP000004169">
    <property type="component" value="Unassembled WGS sequence"/>
</dbReference>
<evidence type="ECO:0000313" key="2">
    <source>
        <dbReference type="EMBL" id="CCG43370.1"/>
    </source>
</evidence>
<dbReference type="RefSeq" id="WP_002731466.1">
    <property type="nucleotide sequence ID" value="NZ_CAHP01000060.1"/>
</dbReference>
<evidence type="ECO:0000256" key="1">
    <source>
        <dbReference type="SAM" id="Phobius"/>
    </source>
</evidence>
<protein>
    <submittedName>
        <fullName evidence="2">Uncharacterized protein</fullName>
    </submittedName>
</protein>
<organism evidence="2 3">
    <name type="scientific">Magnetospirillum molischianum DSM 120</name>
    <dbReference type="NCBI Taxonomy" id="1150626"/>
    <lineage>
        <taxon>Bacteria</taxon>
        <taxon>Pseudomonadati</taxon>
        <taxon>Pseudomonadota</taxon>
        <taxon>Alphaproteobacteria</taxon>
        <taxon>Rhodospirillales</taxon>
        <taxon>Rhodospirillaceae</taxon>
        <taxon>Magnetospirillum</taxon>
    </lineage>
</organism>